<dbReference type="CDD" id="cd00067">
    <property type="entry name" value="GAL4"/>
    <property type="match status" value="1"/>
</dbReference>
<dbReference type="Pfam" id="PF00172">
    <property type="entry name" value="Zn_clus"/>
    <property type="match status" value="1"/>
</dbReference>
<proteinExistence type="predicted"/>
<dbReference type="EMBL" id="ML975997">
    <property type="protein sequence ID" value="KAF1948060.1"/>
    <property type="molecule type" value="Genomic_DNA"/>
</dbReference>
<keyword evidence="1" id="KW-0539">Nucleus</keyword>
<evidence type="ECO:0000313" key="4">
    <source>
        <dbReference type="Proteomes" id="UP000800038"/>
    </source>
</evidence>
<dbReference type="PANTHER" id="PTHR38111:SF2">
    <property type="entry name" value="FINGER DOMAIN PROTEIN, PUTATIVE (AFU_ORTHOLOGUE AFUA_1G01560)-RELATED"/>
    <property type="match status" value="1"/>
</dbReference>
<dbReference type="PANTHER" id="PTHR38111">
    <property type="entry name" value="ZN(2)-C6 FUNGAL-TYPE DOMAIN-CONTAINING PROTEIN-RELATED"/>
    <property type="match status" value="1"/>
</dbReference>
<dbReference type="SUPFAM" id="SSF57701">
    <property type="entry name" value="Zn2/Cys6 DNA-binding domain"/>
    <property type="match status" value="1"/>
</dbReference>
<dbReference type="PROSITE" id="PS00463">
    <property type="entry name" value="ZN2_CY6_FUNGAL_1"/>
    <property type="match status" value="1"/>
</dbReference>
<accession>A0A6A5T788</accession>
<dbReference type="InterPro" id="IPR036864">
    <property type="entry name" value="Zn2-C6_fun-type_DNA-bd_sf"/>
</dbReference>
<dbReference type="OrthoDB" id="5126878at2759"/>
<evidence type="ECO:0000259" key="2">
    <source>
        <dbReference type="PROSITE" id="PS50048"/>
    </source>
</evidence>
<dbReference type="AlphaFoldDB" id="A0A6A5T788"/>
<dbReference type="GO" id="GO:0000981">
    <property type="term" value="F:DNA-binding transcription factor activity, RNA polymerase II-specific"/>
    <property type="evidence" value="ECO:0007669"/>
    <property type="project" value="InterPro"/>
</dbReference>
<dbReference type="Proteomes" id="UP000800038">
    <property type="component" value="Unassembled WGS sequence"/>
</dbReference>
<dbReference type="PROSITE" id="PS50048">
    <property type="entry name" value="ZN2_CY6_FUNGAL_2"/>
    <property type="match status" value="1"/>
</dbReference>
<evidence type="ECO:0000256" key="1">
    <source>
        <dbReference type="ARBA" id="ARBA00023242"/>
    </source>
</evidence>
<dbReference type="Gene3D" id="4.10.240.10">
    <property type="entry name" value="Zn(2)-C6 fungal-type DNA-binding domain"/>
    <property type="match status" value="1"/>
</dbReference>
<name>A0A6A5T788_9PLEO</name>
<dbReference type="SMART" id="SM00066">
    <property type="entry name" value="GAL4"/>
    <property type="match status" value="1"/>
</dbReference>
<dbReference type="InterPro" id="IPR053178">
    <property type="entry name" value="Osmoadaptation_assoc"/>
</dbReference>
<organism evidence="3 4">
    <name type="scientific">Clathrospora elynae</name>
    <dbReference type="NCBI Taxonomy" id="706981"/>
    <lineage>
        <taxon>Eukaryota</taxon>
        <taxon>Fungi</taxon>
        <taxon>Dikarya</taxon>
        <taxon>Ascomycota</taxon>
        <taxon>Pezizomycotina</taxon>
        <taxon>Dothideomycetes</taxon>
        <taxon>Pleosporomycetidae</taxon>
        <taxon>Pleosporales</taxon>
        <taxon>Diademaceae</taxon>
        <taxon>Clathrospora</taxon>
    </lineage>
</organism>
<evidence type="ECO:0000313" key="3">
    <source>
        <dbReference type="EMBL" id="KAF1948060.1"/>
    </source>
</evidence>
<gene>
    <name evidence="3" type="ORF">EJ02DRAFT_364702</name>
</gene>
<dbReference type="InterPro" id="IPR001138">
    <property type="entry name" value="Zn2Cys6_DnaBD"/>
</dbReference>
<reference evidence="3" key="1">
    <citation type="journal article" date="2020" name="Stud. Mycol.">
        <title>101 Dothideomycetes genomes: a test case for predicting lifestyles and emergence of pathogens.</title>
        <authorList>
            <person name="Haridas S."/>
            <person name="Albert R."/>
            <person name="Binder M."/>
            <person name="Bloem J."/>
            <person name="Labutti K."/>
            <person name="Salamov A."/>
            <person name="Andreopoulos B."/>
            <person name="Baker S."/>
            <person name="Barry K."/>
            <person name="Bills G."/>
            <person name="Bluhm B."/>
            <person name="Cannon C."/>
            <person name="Castanera R."/>
            <person name="Culley D."/>
            <person name="Daum C."/>
            <person name="Ezra D."/>
            <person name="Gonzalez J."/>
            <person name="Henrissat B."/>
            <person name="Kuo A."/>
            <person name="Liang C."/>
            <person name="Lipzen A."/>
            <person name="Lutzoni F."/>
            <person name="Magnuson J."/>
            <person name="Mondo S."/>
            <person name="Nolan M."/>
            <person name="Ohm R."/>
            <person name="Pangilinan J."/>
            <person name="Park H.-J."/>
            <person name="Ramirez L."/>
            <person name="Alfaro M."/>
            <person name="Sun H."/>
            <person name="Tritt A."/>
            <person name="Yoshinaga Y."/>
            <person name="Zwiers L.-H."/>
            <person name="Turgeon B."/>
            <person name="Goodwin S."/>
            <person name="Spatafora J."/>
            <person name="Crous P."/>
            <person name="Grigoriev I."/>
        </authorList>
    </citation>
    <scope>NUCLEOTIDE SEQUENCE</scope>
    <source>
        <strain evidence="3">CBS 161.51</strain>
    </source>
</reference>
<sequence length="497" mass="56150">MVNVAGRSKGCSTCRRRRVKCDETRPTCQRCQRLGLVCDGPKDTAFVEAKIVKSRRTRKAAVTTTTVLARTQPTVSKRQEIEDSLSMSPDRQNSILEICPKFNEHEVYICHMRHQLLTNGPVDARIQDFQLAEITTDGSLFGQALLSSATTWFGIQYHQPNILTKGYVMHGAALRQLNLALRVPACQASDDVLLSVILLAMREMVEPSGPKNYLKHMLGLERLLELRDPTSLATCSTRTLDIYKGVRQMILLASLRNRVPSIFAKPEWKAVLRRGCLPKDSDEHDLLDVLADCSILTAATENCNGHTVWVLRQRDEIICKAVNLLIYLRTWKLRWDDDTSNSYAEDRISLSGYLVYRFRNDSVARMLMLYNTAFIHVLQILASTTLDTFNALRNSVQVQFALPRTYYDQSDVWTLISNGDYMAAERCAGLESARCIADYLDHKRARGGNDSTSPVVQWAYVTAWRALGGNESVEGMWMMRLLDGEDSQAIAKGVWEL</sequence>
<protein>
    <recommendedName>
        <fullName evidence="2">Zn(2)-C6 fungal-type domain-containing protein</fullName>
    </recommendedName>
</protein>
<dbReference type="GO" id="GO:0008270">
    <property type="term" value="F:zinc ion binding"/>
    <property type="evidence" value="ECO:0007669"/>
    <property type="project" value="InterPro"/>
</dbReference>
<keyword evidence="4" id="KW-1185">Reference proteome</keyword>
<feature type="domain" description="Zn(2)-C6 fungal-type" evidence="2">
    <location>
        <begin position="10"/>
        <end position="38"/>
    </location>
</feature>